<evidence type="ECO:0000256" key="11">
    <source>
        <dbReference type="ARBA" id="ARBA00048954"/>
    </source>
</evidence>
<dbReference type="PROSITE" id="PS51199">
    <property type="entry name" value="SF4_HELICASE"/>
    <property type="match status" value="1"/>
</dbReference>
<evidence type="ECO:0000256" key="2">
    <source>
        <dbReference type="ARBA" id="ARBA00022515"/>
    </source>
</evidence>
<keyword evidence="4 13" id="KW-0547">Nucleotide-binding</keyword>
<dbReference type="GO" id="GO:0016887">
    <property type="term" value="F:ATP hydrolysis activity"/>
    <property type="evidence" value="ECO:0007669"/>
    <property type="project" value="RHEA"/>
</dbReference>
<evidence type="ECO:0000256" key="10">
    <source>
        <dbReference type="ARBA" id="ARBA00044932"/>
    </source>
</evidence>
<evidence type="ECO:0000256" key="12">
    <source>
        <dbReference type="NCBIfam" id="TIGR00665"/>
    </source>
</evidence>
<dbReference type="Proteomes" id="UP000318148">
    <property type="component" value="Unassembled WGS sequence"/>
</dbReference>
<evidence type="ECO:0000256" key="6">
    <source>
        <dbReference type="ARBA" id="ARBA00022806"/>
    </source>
</evidence>
<keyword evidence="8 13" id="KW-0238">DNA-binding</keyword>
<keyword evidence="2 13" id="KW-0639">Primosome</keyword>
<dbReference type="GO" id="GO:0005829">
    <property type="term" value="C:cytosol"/>
    <property type="evidence" value="ECO:0007669"/>
    <property type="project" value="TreeGrafter"/>
</dbReference>
<evidence type="ECO:0000256" key="5">
    <source>
        <dbReference type="ARBA" id="ARBA00022801"/>
    </source>
</evidence>
<dbReference type="InterPro" id="IPR007693">
    <property type="entry name" value="DNA_helicase_DnaB-like_N"/>
</dbReference>
<proteinExistence type="inferred from homology"/>
<comment type="caution">
    <text evidence="15">The sequence shown here is derived from an EMBL/GenBank/DDBJ whole genome shotgun (WGS) entry which is preliminary data.</text>
</comment>
<keyword evidence="7 13" id="KW-0067">ATP-binding</keyword>
<accession>A0A520LM45</accession>
<dbReference type="InterPro" id="IPR016136">
    <property type="entry name" value="DNA_helicase_N/primase_C"/>
</dbReference>
<dbReference type="PANTHER" id="PTHR30153:SF2">
    <property type="entry name" value="REPLICATIVE DNA HELICASE"/>
    <property type="match status" value="1"/>
</dbReference>
<dbReference type="NCBIfam" id="TIGR00665">
    <property type="entry name" value="DnaB"/>
    <property type="match status" value="1"/>
</dbReference>
<dbReference type="AlphaFoldDB" id="A0A520LM45"/>
<evidence type="ECO:0000313" key="15">
    <source>
        <dbReference type="EMBL" id="RZO06784.1"/>
    </source>
</evidence>
<dbReference type="InterPro" id="IPR027417">
    <property type="entry name" value="P-loop_NTPase"/>
</dbReference>
<dbReference type="InterPro" id="IPR007694">
    <property type="entry name" value="DNA_helicase_DnaB-like_C"/>
</dbReference>
<dbReference type="Pfam" id="PF03796">
    <property type="entry name" value="DnaB_C"/>
    <property type="match status" value="2"/>
</dbReference>
<comment type="catalytic activity">
    <reaction evidence="11 13">
        <text>ATP + H2O = ADP + phosphate + H(+)</text>
        <dbReference type="Rhea" id="RHEA:13065"/>
        <dbReference type="ChEBI" id="CHEBI:15377"/>
        <dbReference type="ChEBI" id="CHEBI:15378"/>
        <dbReference type="ChEBI" id="CHEBI:30616"/>
        <dbReference type="ChEBI" id="CHEBI:43474"/>
        <dbReference type="ChEBI" id="CHEBI:456216"/>
        <dbReference type="EC" id="5.6.2.3"/>
    </reaction>
</comment>
<reference evidence="15 16" key="1">
    <citation type="submission" date="2019-02" db="EMBL/GenBank/DDBJ databases">
        <title>Prokaryotic population dynamics and viral predation in marine succession experiment using metagenomics: the confinement effect.</title>
        <authorList>
            <person name="Haro-Moreno J.M."/>
            <person name="Rodriguez-Valera F."/>
            <person name="Lopez-Perez M."/>
        </authorList>
    </citation>
    <scope>NUCLEOTIDE SEQUENCE [LARGE SCALE GENOMIC DNA]</scope>
    <source>
        <strain evidence="15">MED-G169</strain>
    </source>
</reference>
<dbReference type="FunFam" id="1.10.860.10:FF:000001">
    <property type="entry name" value="Replicative DNA helicase"/>
    <property type="match status" value="1"/>
</dbReference>
<dbReference type="GO" id="GO:0005524">
    <property type="term" value="F:ATP binding"/>
    <property type="evidence" value="ECO:0007669"/>
    <property type="project" value="UniProtKB-UniRule"/>
</dbReference>
<keyword evidence="5 13" id="KW-0378">Hydrolase</keyword>
<evidence type="ECO:0000256" key="7">
    <source>
        <dbReference type="ARBA" id="ARBA00022840"/>
    </source>
</evidence>
<dbReference type="GO" id="GO:1990077">
    <property type="term" value="C:primosome complex"/>
    <property type="evidence" value="ECO:0007669"/>
    <property type="project" value="UniProtKB-UniRule"/>
</dbReference>
<name>A0A520LM45_9GAMM</name>
<dbReference type="EMBL" id="SHBO01000020">
    <property type="protein sequence ID" value="RZO06784.1"/>
    <property type="molecule type" value="Genomic_DNA"/>
</dbReference>
<gene>
    <name evidence="15" type="primary">dnaB</name>
    <name evidence="15" type="ORF">EVB02_02200</name>
</gene>
<keyword evidence="6 13" id="KW-0347">Helicase</keyword>
<dbReference type="Gene3D" id="3.40.50.300">
    <property type="entry name" value="P-loop containing nucleotide triphosphate hydrolases"/>
    <property type="match status" value="1"/>
</dbReference>
<evidence type="ECO:0000256" key="1">
    <source>
        <dbReference type="ARBA" id="ARBA00008428"/>
    </source>
</evidence>
<evidence type="ECO:0000256" key="13">
    <source>
        <dbReference type="RuleBase" id="RU362085"/>
    </source>
</evidence>
<keyword evidence="3 13" id="KW-0235">DNA replication</keyword>
<dbReference type="SUPFAM" id="SSF52540">
    <property type="entry name" value="P-loop containing nucleoside triphosphate hydrolases"/>
    <property type="match status" value="1"/>
</dbReference>
<dbReference type="SUPFAM" id="SSF48024">
    <property type="entry name" value="N-terminal domain of DnaB helicase"/>
    <property type="match status" value="1"/>
</dbReference>
<dbReference type="Pfam" id="PF00772">
    <property type="entry name" value="DnaB"/>
    <property type="match status" value="1"/>
</dbReference>
<dbReference type="InterPro" id="IPR007692">
    <property type="entry name" value="DNA_helicase_DnaB"/>
</dbReference>
<evidence type="ECO:0000256" key="8">
    <source>
        <dbReference type="ARBA" id="ARBA00023125"/>
    </source>
</evidence>
<evidence type="ECO:0000256" key="3">
    <source>
        <dbReference type="ARBA" id="ARBA00022705"/>
    </source>
</evidence>
<evidence type="ECO:0000313" key="16">
    <source>
        <dbReference type="Proteomes" id="UP000318148"/>
    </source>
</evidence>
<dbReference type="GO" id="GO:0006269">
    <property type="term" value="P:DNA replication, synthesis of primer"/>
    <property type="evidence" value="ECO:0007669"/>
    <property type="project" value="UniProtKB-UniRule"/>
</dbReference>
<dbReference type="EC" id="5.6.2.3" evidence="12 13"/>
<organism evidence="15 16">
    <name type="scientific">SAR92 clade bacterium</name>
    <dbReference type="NCBI Taxonomy" id="2315479"/>
    <lineage>
        <taxon>Bacteria</taxon>
        <taxon>Pseudomonadati</taxon>
        <taxon>Pseudomonadota</taxon>
        <taxon>Gammaproteobacteria</taxon>
        <taxon>Cellvibrionales</taxon>
        <taxon>Porticoccaceae</taxon>
        <taxon>SAR92 clade</taxon>
    </lineage>
</organism>
<keyword evidence="9" id="KW-0413">Isomerase</keyword>
<dbReference type="GO" id="GO:0003677">
    <property type="term" value="F:DNA binding"/>
    <property type="evidence" value="ECO:0007669"/>
    <property type="project" value="UniProtKB-UniRule"/>
</dbReference>
<evidence type="ECO:0000256" key="9">
    <source>
        <dbReference type="ARBA" id="ARBA00023235"/>
    </source>
</evidence>
<dbReference type="PANTHER" id="PTHR30153">
    <property type="entry name" value="REPLICATIVE DNA HELICASE DNAB"/>
    <property type="match status" value="1"/>
</dbReference>
<dbReference type="GO" id="GO:0043139">
    <property type="term" value="F:5'-3' DNA helicase activity"/>
    <property type="evidence" value="ECO:0007669"/>
    <property type="project" value="UniProtKB-EC"/>
</dbReference>
<dbReference type="Gene3D" id="1.10.860.10">
    <property type="entry name" value="DNAb Helicase, Chain A"/>
    <property type="match status" value="1"/>
</dbReference>
<evidence type="ECO:0000256" key="4">
    <source>
        <dbReference type="ARBA" id="ARBA00022741"/>
    </source>
</evidence>
<protein>
    <recommendedName>
        <fullName evidence="12 13">Replicative DNA helicase</fullName>
        <ecNumber evidence="12 13">5.6.2.3</ecNumber>
    </recommendedName>
</protein>
<comment type="similarity">
    <text evidence="1 13">Belongs to the helicase family. DnaB subfamily.</text>
</comment>
<sequence length="483" mass="53849">MDEILLKEATISQPLPHSIEAEQAVLGGLMIKNEAFESISDVLVEKDFYKKDHQLIFSAMISLSDDSQPFDPITLSETLQAKNQLSLVGGAEYLVELTENTPSSANIQAYTQIVVERSIVRQLIVAASETIQKGFNPLGWDSSKLLAQAESRLQEIIENKPKVGGFKSVDSLIKEAVQRLDELFKSESDITGLSTGFSDLDKMTSGFQNSDLVIIAGRPSMGKTAFAMNVVEHAALNQNKPVLVFSLEMPANQLVVRMLSSLGKIDQTRIRSGNLLEDDWPRLSAAAQKLKNASLYIDDTPGISPFEMKNRIKKFIREEMERIKSSLESENNDEQSNEKLLSMAQPSLIVVDYLQLMNGTNQSEGRVQEISQISRELKGLAREYECPVVALSQLSRAVEQRPNKRPVNADLRESGAIEQDADVVTFIYRDEVYNEDSVDKGIAEIIIGKQRNGPIGTCRLAFMGKYTRFENLARNYQQDQTFG</sequence>
<comment type="function">
    <text evidence="10 13">The main replicative DNA helicase, it participates in initiation and elongation during chromosome replication. Travels ahead of the DNA replisome, separating dsDNA into templates for DNA synthesis. A processive ATP-dependent 5'-3' DNA helicase it has DNA-dependent ATPase activity.</text>
</comment>
<feature type="domain" description="SF4 helicase" evidence="14">
    <location>
        <begin position="186"/>
        <end position="476"/>
    </location>
</feature>
<dbReference type="CDD" id="cd00984">
    <property type="entry name" value="DnaB_C"/>
    <property type="match status" value="1"/>
</dbReference>
<evidence type="ECO:0000259" key="14">
    <source>
        <dbReference type="PROSITE" id="PS51199"/>
    </source>
</evidence>
<dbReference type="InterPro" id="IPR036185">
    <property type="entry name" value="DNA_heli_DnaB-like_N_sf"/>
</dbReference>